<dbReference type="Pfam" id="PF00665">
    <property type="entry name" value="rve"/>
    <property type="match status" value="1"/>
</dbReference>
<dbReference type="Gene3D" id="3.30.420.10">
    <property type="entry name" value="Ribonuclease H-like superfamily/Ribonuclease H"/>
    <property type="match status" value="1"/>
</dbReference>
<dbReference type="InterPro" id="IPR001584">
    <property type="entry name" value="Integrase_cat-core"/>
</dbReference>
<organism evidence="4 5">
    <name type="scientific">Streptomyces prasinus</name>
    <dbReference type="NCBI Taxonomy" id="67345"/>
    <lineage>
        <taxon>Bacteria</taxon>
        <taxon>Bacillati</taxon>
        <taxon>Actinomycetota</taxon>
        <taxon>Actinomycetes</taxon>
        <taxon>Kitasatosporales</taxon>
        <taxon>Streptomycetaceae</taxon>
        <taxon>Streptomyces</taxon>
    </lineage>
</organism>
<dbReference type="NCBIfam" id="NF033516">
    <property type="entry name" value="transpos_IS3"/>
    <property type="match status" value="1"/>
</dbReference>
<evidence type="ECO:0000256" key="2">
    <source>
        <dbReference type="SAM" id="MobiDB-lite"/>
    </source>
</evidence>
<dbReference type="SUPFAM" id="SSF53098">
    <property type="entry name" value="Ribonuclease H-like"/>
    <property type="match status" value="1"/>
</dbReference>
<dbReference type="PANTHER" id="PTHR46889:SF4">
    <property type="entry name" value="TRANSPOSASE INSO FOR INSERTION SEQUENCE ELEMENT IS911B-RELATED"/>
    <property type="match status" value="1"/>
</dbReference>
<dbReference type="InterPro" id="IPR025948">
    <property type="entry name" value="HTH-like_dom"/>
</dbReference>
<evidence type="ECO:0000313" key="5">
    <source>
        <dbReference type="Proteomes" id="UP000326041"/>
    </source>
</evidence>
<dbReference type="InterPro" id="IPR050900">
    <property type="entry name" value="Transposase_IS3/IS150/IS904"/>
</dbReference>
<dbReference type="Pfam" id="PF13333">
    <property type="entry name" value="rve_2"/>
    <property type="match status" value="1"/>
</dbReference>
<evidence type="ECO:0000313" key="4">
    <source>
        <dbReference type="EMBL" id="QEV04888.1"/>
    </source>
</evidence>
<reference evidence="4 5" key="1">
    <citation type="submission" date="2017-09" db="EMBL/GenBank/DDBJ databases">
        <authorList>
            <person name="Lee N."/>
            <person name="Cho B.-K."/>
        </authorList>
    </citation>
    <scope>NUCLEOTIDE SEQUENCE [LARGE SCALE GENOMIC DNA]</scope>
    <source>
        <strain evidence="4 5">ATCC 13879</strain>
    </source>
</reference>
<dbReference type="PANTHER" id="PTHR46889">
    <property type="entry name" value="TRANSPOSASE INSF FOR INSERTION SEQUENCE IS3B-RELATED"/>
    <property type="match status" value="1"/>
</dbReference>
<protein>
    <submittedName>
        <fullName evidence="4">IS3 family transposase</fullName>
    </submittedName>
</protein>
<feature type="compositionally biased region" description="Gly residues" evidence="2">
    <location>
        <begin position="1"/>
        <end position="15"/>
    </location>
</feature>
<comment type="function">
    <text evidence="1">Involved in the transposition of the insertion sequence.</text>
</comment>
<proteinExistence type="predicted"/>
<dbReference type="InterPro" id="IPR048020">
    <property type="entry name" value="Transpos_IS3"/>
</dbReference>
<feature type="compositionally biased region" description="Basic and acidic residues" evidence="2">
    <location>
        <begin position="37"/>
        <end position="50"/>
    </location>
</feature>
<evidence type="ECO:0000259" key="3">
    <source>
        <dbReference type="PROSITE" id="PS50994"/>
    </source>
</evidence>
<feature type="domain" description="Integrase catalytic" evidence="3">
    <location>
        <begin position="187"/>
        <end position="351"/>
    </location>
</feature>
<feature type="region of interest" description="Disordered" evidence="2">
    <location>
        <begin position="1"/>
        <end position="50"/>
    </location>
</feature>
<dbReference type="EMBL" id="CP023697">
    <property type="protein sequence ID" value="QEV04888.1"/>
    <property type="molecule type" value="Genomic_DNA"/>
</dbReference>
<sequence>MGQPGQGRPGPGAGGHADQRREGRAASSAAGEPGTAADDRGPEKSRGLLREGVDEVAVRYAFIDAERATETNPGGHSVALLCRILGVSRSGYYAYLATREAARERARRQDELVTEIRRLHTTSSQAYGSPRITAALRRQGQRVNHKRVERLMREHGISGVTRRRRRGLTRADRTALASPDLVGRDFTAAEPGTKLVGDITYLPTLAGWWYLATVIDLATREVVGYAMADHHRAGLVVDALRMAAGRGGLKEGCITHSDRGAEYTSREYRALVKELGLRQSMGRTGSCYDNAAAESFFGLLKAEIGTTVWESHEQARADVFHFIEVEYNRTRLRKHPVYGYVTPLETRALTAQALAPAA</sequence>
<dbReference type="InterPro" id="IPR012337">
    <property type="entry name" value="RNaseH-like_sf"/>
</dbReference>
<dbReference type="InterPro" id="IPR036397">
    <property type="entry name" value="RNaseH_sf"/>
</dbReference>
<dbReference type="Pfam" id="PF13276">
    <property type="entry name" value="HTH_21"/>
    <property type="match status" value="1"/>
</dbReference>
<accession>A0ABX6AS88</accession>
<dbReference type="PROSITE" id="PS50994">
    <property type="entry name" value="INTEGRASE"/>
    <property type="match status" value="1"/>
</dbReference>
<name>A0ABX6AS88_9ACTN</name>
<keyword evidence="5" id="KW-1185">Reference proteome</keyword>
<gene>
    <name evidence="4" type="ORF">CP972_03475</name>
</gene>
<evidence type="ECO:0000256" key="1">
    <source>
        <dbReference type="ARBA" id="ARBA00002286"/>
    </source>
</evidence>
<dbReference type="Proteomes" id="UP000326041">
    <property type="component" value="Chromosome"/>
</dbReference>